<dbReference type="RefSeq" id="WP_066602178.1">
    <property type="nucleotide sequence ID" value="NZ_FORY01000026.1"/>
</dbReference>
<dbReference type="STRING" id="576117.SAMN04488138_1267"/>
<feature type="signal peptide" evidence="5">
    <location>
        <begin position="1"/>
        <end position="24"/>
    </location>
</feature>
<dbReference type="Gene3D" id="1.10.760.10">
    <property type="entry name" value="Cytochrome c-like domain"/>
    <property type="match status" value="1"/>
</dbReference>
<feature type="chain" id="PRO_5010300508" evidence="5">
    <location>
        <begin position="25"/>
        <end position="149"/>
    </location>
</feature>
<dbReference type="InterPro" id="IPR009056">
    <property type="entry name" value="Cyt_c-like_dom"/>
</dbReference>
<keyword evidence="5" id="KW-0732">Signal</keyword>
<name>A0A1I3WKL6_9RHOB</name>
<feature type="domain" description="Cytochrome c" evidence="6">
    <location>
        <begin position="22"/>
        <end position="116"/>
    </location>
</feature>
<keyword evidence="2 4" id="KW-0479">Metal-binding</keyword>
<dbReference type="OrthoDB" id="70223at2"/>
<evidence type="ECO:0000256" key="5">
    <source>
        <dbReference type="SAM" id="SignalP"/>
    </source>
</evidence>
<dbReference type="Pfam" id="PF13442">
    <property type="entry name" value="Cytochrome_CBB3"/>
    <property type="match status" value="1"/>
</dbReference>
<dbReference type="GeneID" id="98666751"/>
<accession>A0A1I3WKL6</accession>
<keyword evidence="1 4" id="KW-0349">Heme</keyword>
<reference evidence="7 8" key="1">
    <citation type="submission" date="2016-10" db="EMBL/GenBank/DDBJ databases">
        <authorList>
            <person name="de Groot N.N."/>
        </authorList>
    </citation>
    <scope>NUCLEOTIDE SEQUENCE [LARGE SCALE GENOMIC DNA]</scope>
    <source>
        <strain evidence="7 8">CGMCC 1.8891</strain>
    </source>
</reference>
<dbReference type="Proteomes" id="UP000183299">
    <property type="component" value="Unassembled WGS sequence"/>
</dbReference>
<dbReference type="SUPFAM" id="SSF46626">
    <property type="entry name" value="Cytochrome c"/>
    <property type="match status" value="1"/>
</dbReference>
<evidence type="ECO:0000259" key="6">
    <source>
        <dbReference type="PROSITE" id="PS51007"/>
    </source>
</evidence>
<dbReference type="EMBL" id="FORY01000026">
    <property type="protein sequence ID" value="SFK07407.1"/>
    <property type="molecule type" value="Genomic_DNA"/>
</dbReference>
<dbReference type="PROSITE" id="PS51007">
    <property type="entry name" value="CYTC"/>
    <property type="match status" value="1"/>
</dbReference>
<organism evidence="7 8">
    <name type="scientific">Celeribacter halophilus</name>
    <dbReference type="NCBI Taxonomy" id="576117"/>
    <lineage>
        <taxon>Bacteria</taxon>
        <taxon>Pseudomonadati</taxon>
        <taxon>Pseudomonadota</taxon>
        <taxon>Alphaproteobacteria</taxon>
        <taxon>Rhodobacterales</taxon>
        <taxon>Roseobacteraceae</taxon>
        <taxon>Celeribacter</taxon>
    </lineage>
</organism>
<evidence type="ECO:0000256" key="3">
    <source>
        <dbReference type="ARBA" id="ARBA00023004"/>
    </source>
</evidence>
<evidence type="ECO:0000256" key="1">
    <source>
        <dbReference type="ARBA" id="ARBA00022617"/>
    </source>
</evidence>
<keyword evidence="8" id="KW-1185">Reference proteome</keyword>
<sequence length="149" mass="15790">MRHLTTLTGAAAITTALLVLPVSAETPEELFEIHCAACHNTGGIGNPGLAPPLNRPAFWQALGDTAPEYLAGVVVSGMTGKLDVQDQMYIGLIMPPVASTTDEELVEIGNWVLQTLGETDGAMTQARLDATREARPSHADLRAMRPSVD</sequence>
<dbReference type="GO" id="GO:0009055">
    <property type="term" value="F:electron transfer activity"/>
    <property type="evidence" value="ECO:0007669"/>
    <property type="project" value="InterPro"/>
</dbReference>
<dbReference type="AlphaFoldDB" id="A0A1I3WKL6"/>
<proteinExistence type="predicted"/>
<dbReference type="GO" id="GO:0020037">
    <property type="term" value="F:heme binding"/>
    <property type="evidence" value="ECO:0007669"/>
    <property type="project" value="InterPro"/>
</dbReference>
<dbReference type="GO" id="GO:0046872">
    <property type="term" value="F:metal ion binding"/>
    <property type="evidence" value="ECO:0007669"/>
    <property type="project" value="UniProtKB-KW"/>
</dbReference>
<evidence type="ECO:0000256" key="2">
    <source>
        <dbReference type="ARBA" id="ARBA00022723"/>
    </source>
</evidence>
<gene>
    <name evidence="7" type="ORF">SAMN04488138_1267</name>
</gene>
<keyword evidence="3 4" id="KW-0408">Iron</keyword>
<dbReference type="InterPro" id="IPR036909">
    <property type="entry name" value="Cyt_c-like_dom_sf"/>
</dbReference>
<evidence type="ECO:0000313" key="8">
    <source>
        <dbReference type="Proteomes" id="UP000183299"/>
    </source>
</evidence>
<evidence type="ECO:0000256" key="4">
    <source>
        <dbReference type="PROSITE-ProRule" id="PRU00433"/>
    </source>
</evidence>
<evidence type="ECO:0000313" key="7">
    <source>
        <dbReference type="EMBL" id="SFK07407.1"/>
    </source>
</evidence>
<protein>
    <submittedName>
        <fullName evidence="7">Cytochrome C oxidase, cbb3-type, subunit III</fullName>
    </submittedName>
</protein>